<name>A0A6M3IKV7_9ZZZZ</name>
<sequence>MPTALVADAVQLGVAEYNGATGDQRLNIYSEATVAKKTAIGSGTVSINGAVTSGGGLTRQLAEATSGALSGASGSIAVNVPTGARILGVQLRVDTLITAETGVSWTAVYVNTPTTAICAAQAFTKNTKFNAVHPAYEITTGTVTITITPDAGTFTAGVIRAIVYYEAIDAMSDAA</sequence>
<proteinExistence type="predicted"/>
<protein>
    <submittedName>
        <fullName evidence="1">Uncharacterized protein</fullName>
    </submittedName>
</protein>
<dbReference type="AlphaFoldDB" id="A0A6M3IKV7"/>
<reference evidence="1" key="1">
    <citation type="submission" date="2020-03" db="EMBL/GenBank/DDBJ databases">
        <title>The deep terrestrial virosphere.</title>
        <authorList>
            <person name="Holmfeldt K."/>
            <person name="Nilsson E."/>
            <person name="Simone D."/>
            <person name="Lopez-Fernandez M."/>
            <person name="Wu X."/>
            <person name="de Brujin I."/>
            <person name="Lundin D."/>
            <person name="Andersson A."/>
            <person name="Bertilsson S."/>
            <person name="Dopson M."/>
        </authorList>
    </citation>
    <scope>NUCLEOTIDE SEQUENCE</scope>
    <source>
        <strain evidence="1">MM415B01508</strain>
    </source>
</reference>
<organism evidence="1">
    <name type="scientific">viral metagenome</name>
    <dbReference type="NCBI Taxonomy" id="1070528"/>
    <lineage>
        <taxon>unclassified sequences</taxon>
        <taxon>metagenomes</taxon>
        <taxon>organismal metagenomes</taxon>
    </lineage>
</organism>
<evidence type="ECO:0000313" key="1">
    <source>
        <dbReference type="EMBL" id="QJA58033.1"/>
    </source>
</evidence>
<accession>A0A6M3IKV7</accession>
<gene>
    <name evidence="1" type="ORF">MM415B01508_0002</name>
</gene>
<dbReference type="EMBL" id="MT141305">
    <property type="protein sequence ID" value="QJA58033.1"/>
    <property type="molecule type" value="Genomic_DNA"/>
</dbReference>